<reference evidence="2 3" key="1">
    <citation type="submission" date="2020-01" db="EMBL/GenBank/DDBJ databases">
        <title>The draft genome sequence of Corallococcus exiguus DSM 14696.</title>
        <authorList>
            <person name="Zhang X."/>
            <person name="Zhu H."/>
        </authorList>
    </citation>
    <scope>NUCLEOTIDE SEQUENCE [LARGE SCALE GENOMIC DNA]</scope>
    <source>
        <strain evidence="2 3">DSM 14696</strain>
    </source>
</reference>
<proteinExistence type="predicted"/>
<sequence length="264" mass="29760">MNLVRIDEFVEGSEPDRVYLTEVAKRMDALWGHVRDEGAVGPAVGFLSITRLVFRDGFKINDGLDINNILNIAMAAAVMAAVWDWMDLDWKGMEHRYWAPKEEHRPFSKWDNALDALASGHPSVVLVHGKAARWPHWLPPEQPPLVESKTAMRRRRHRLRVPGGIWRLFAQIKSGPVHIENQGTLKELVVGDWLHVEHVEDGVWWMRVGDMRVFVVASRGDRPLVDVERGFYGRVEGDTTVIEDSFSPEVASEGDGGGGRGGEE</sequence>
<comment type="caution">
    <text evidence="2">The sequence shown here is derived from an EMBL/GenBank/DDBJ whole genome shotgun (WGS) entry which is preliminary data.</text>
</comment>
<dbReference type="RefSeq" id="WP_139915643.1">
    <property type="nucleotide sequence ID" value="NZ_CBCSLE010000021.1"/>
</dbReference>
<dbReference type="AlphaFoldDB" id="A0A7X4YCA2"/>
<protein>
    <submittedName>
        <fullName evidence="2">Uncharacterized protein</fullName>
    </submittedName>
</protein>
<evidence type="ECO:0000313" key="3">
    <source>
        <dbReference type="Proteomes" id="UP000537825"/>
    </source>
</evidence>
<feature type="compositionally biased region" description="Gly residues" evidence="1">
    <location>
        <begin position="254"/>
        <end position="264"/>
    </location>
</feature>
<dbReference type="Proteomes" id="UP000537825">
    <property type="component" value="Unassembled WGS sequence"/>
</dbReference>
<evidence type="ECO:0000256" key="1">
    <source>
        <dbReference type="SAM" id="MobiDB-lite"/>
    </source>
</evidence>
<feature type="region of interest" description="Disordered" evidence="1">
    <location>
        <begin position="245"/>
        <end position="264"/>
    </location>
</feature>
<evidence type="ECO:0000313" key="2">
    <source>
        <dbReference type="EMBL" id="NBC42828.1"/>
    </source>
</evidence>
<name>A0A7X4YCA2_9BACT</name>
<accession>A0A7X4YCA2</accession>
<keyword evidence="3" id="KW-1185">Reference proteome</keyword>
<gene>
    <name evidence="2" type="ORF">GTZ93_23790</name>
</gene>
<dbReference type="EMBL" id="JAAAPK010000006">
    <property type="protein sequence ID" value="NBC42828.1"/>
    <property type="molecule type" value="Genomic_DNA"/>
</dbReference>
<organism evidence="2 3">
    <name type="scientific">Corallococcus exiguus</name>
    <dbReference type="NCBI Taxonomy" id="83462"/>
    <lineage>
        <taxon>Bacteria</taxon>
        <taxon>Pseudomonadati</taxon>
        <taxon>Myxococcota</taxon>
        <taxon>Myxococcia</taxon>
        <taxon>Myxococcales</taxon>
        <taxon>Cystobacterineae</taxon>
        <taxon>Myxococcaceae</taxon>
        <taxon>Corallococcus</taxon>
    </lineage>
</organism>